<dbReference type="OrthoDB" id="9784774at2"/>
<dbReference type="PROSITE" id="PS00892">
    <property type="entry name" value="HIT_1"/>
    <property type="match status" value="1"/>
</dbReference>
<organism evidence="5 6">
    <name type="scientific">Photobacterium marinum</name>
    <dbReference type="NCBI Taxonomy" id="1056511"/>
    <lineage>
        <taxon>Bacteria</taxon>
        <taxon>Pseudomonadati</taxon>
        <taxon>Pseudomonadota</taxon>
        <taxon>Gammaproteobacteria</taxon>
        <taxon>Vibrionales</taxon>
        <taxon>Vibrionaceae</taxon>
        <taxon>Photobacterium</taxon>
    </lineage>
</organism>
<keyword evidence="6" id="KW-1185">Reference proteome</keyword>
<feature type="short sequence motif" description="Histidine triad motif" evidence="2 3">
    <location>
        <begin position="97"/>
        <end position="101"/>
    </location>
</feature>
<protein>
    <recommendedName>
        <fullName evidence="4">HIT domain-containing protein</fullName>
    </recommendedName>
</protein>
<evidence type="ECO:0000313" key="5">
    <source>
        <dbReference type="EMBL" id="ELR67634.1"/>
    </source>
</evidence>
<evidence type="ECO:0000259" key="4">
    <source>
        <dbReference type="PROSITE" id="PS51084"/>
    </source>
</evidence>
<dbReference type="Proteomes" id="UP000011134">
    <property type="component" value="Unassembled WGS sequence"/>
</dbReference>
<dbReference type="InterPro" id="IPR001310">
    <property type="entry name" value="Histidine_triad_HIT"/>
</dbReference>
<feature type="domain" description="HIT" evidence="4">
    <location>
        <begin position="4"/>
        <end position="113"/>
    </location>
</feature>
<dbReference type="SUPFAM" id="SSF54197">
    <property type="entry name" value="HIT-like"/>
    <property type="match status" value="1"/>
</dbReference>
<dbReference type="PRINTS" id="PR00332">
    <property type="entry name" value="HISTRIAD"/>
</dbReference>
<dbReference type="PROSITE" id="PS51084">
    <property type="entry name" value="HIT_2"/>
    <property type="match status" value="1"/>
</dbReference>
<evidence type="ECO:0000313" key="6">
    <source>
        <dbReference type="Proteomes" id="UP000011134"/>
    </source>
</evidence>
<accession>L8JJH5</accession>
<dbReference type="Pfam" id="PF01230">
    <property type="entry name" value="HIT"/>
    <property type="match status" value="1"/>
</dbReference>
<feature type="active site" description="Tele-AMP-histidine intermediate" evidence="1">
    <location>
        <position position="99"/>
    </location>
</feature>
<reference evidence="5 6" key="1">
    <citation type="submission" date="2012-12" db="EMBL/GenBank/DDBJ databases">
        <title>Genome Assembly of Photobacterium sp. AK15.</title>
        <authorList>
            <person name="Khatri I."/>
            <person name="Vaidya B."/>
            <person name="Srinivas T.N.R."/>
            <person name="Subramanian S."/>
            <person name="Pinnaka A."/>
        </authorList>
    </citation>
    <scope>NUCLEOTIDE SEQUENCE [LARGE SCALE GENOMIC DNA]</scope>
    <source>
        <strain evidence="5 6">AK15</strain>
    </source>
</reference>
<dbReference type="PANTHER" id="PTHR23089">
    <property type="entry name" value="HISTIDINE TRIAD HIT PROTEIN"/>
    <property type="match status" value="1"/>
</dbReference>
<dbReference type="AlphaFoldDB" id="L8JJH5"/>
<dbReference type="InterPro" id="IPR011146">
    <property type="entry name" value="HIT-like"/>
</dbReference>
<dbReference type="PATRIC" id="fig|1056511.3.peg.637"/>
<dbReference type="CDD" id="cd01276">
    <property type="entry name" value="PKCI_related"/>
    <property type="match status" value="1"/>
</dbReference>
<dbReference type="EMBL" id="AMZO01000002">
    <property type="protein sequence ID" value="ELR67634.1"/>
    <property type="molecule type" value="Genomic_DNA"/>
</dbReference>
<dbReference type="Gene3D" id="3.30.428.10">
    <property type="entry name" value="HIT-like"/>
    <property type="match status" value="1"/>
</dbReference>
<dbReference type="InterPro" id="IPR036265">
    <property type="entry name" value="HIT-like_sf"/>
</dbReference>
<dbReference type="GO" id="GO:0003824">
    <property type="term" value="F:catalytic activity"/>
    <property type="evidence" value="ECO:0007669"/>
    <property type="project" value="InterPro"/>
</dbReference>
<gene>
    <name evidence="5" type="ORF">C942_01564</name>
</gene>
<comment type="caution">
    <text evidence="5">The sequence shown here is derived from an EMBL/GenBank/DDBJ whole genome shotgun (WGS) entry which is preliminary data.</text>
</comment>
<proteinExistence type="predicted"/>
<evidence type="ECO:0000256" key="2">
    <source>
        <dbReference type="PIRSR" id="PIRSR601310-3"/>
    </source>
</evidence>
<dbReference type="RefSeq" id="WP_007462295.1">
    <property type="nucleotide sequence ID" value="NZ_AMZO01000002.1"/>
</dbReference>
<evidence type="ECO:0000256" key="1">
    <source>
        <dbReference type="PIRSR" id="PIRSR601310-1"/>
    </source>
</evidence>
<evidence type="ECO:0000256" key="3">
    <source>
        <dbReference type="PROSITE-ProRule" id="PRU00464"/>
    </source>
</evidence>
<name>L8JJH5_9GAMM</name>
<dbReference type="InterPro" id="IPR019808">
    <property type="entry name" value="Histidine_triad_CS"/>
</dbReference>
<sequence>MDCIFCKIASKEISTSLVYEDDQVVAFRDNDPQAPTHILIIPREHISTINEFNDSHSGLISHMMLTATQIARELDIADDGYRLVWNCNLKGGQAVFHIHLHLLGGREMKWPPG</sequence>